<feature type="compositionally biased region" description="Basic and acidic residues" evidence="1">
    <location>
        <begin position="1"/>
        <end position="11"/>
    </location>
</feature>
<keyword evidence="2" id="KW-0472">Membrane</keyword>
<proteinExistence type="predicted"/>
<feature type="transmembrane region" description="Helical" evidence="2">
    <location>
        <begin position="46"/>
        <end position="64"/>
    </location>
</feature>
<evidence type="ECO:0000256" key="2">
    <source>
        <dbReference type="SAM" id="Phobius"/>
    </source>
</evidence>
<dbReference type="RefSeq" id="WP_204804723.1">
    <property type="nucleotide sequence ID" value="NZ_JACSNX010000015.1"/>
</dbReference>
<organism evidence="3 4">
    <name type="scientific">Oscillibacter valericigenes</name>
    <dbReference type="NCBI Taxonomy" id="351091"/>
    <lineage>
        <taxon>Bacteria</taxon>
        <taxon>Bacillati</taxon>
        <taxon>Bacillota</taxon>
        <taxon>Clostridia</taxon>
        <taxon>Eubacteriales</taxon>
        <taxon>Oscillospiraceae</taxon>
        <taxon>Oscillibacter</taxon>
    </lineage>
</organism>
<protein>
    <submittedName>
        <fullName evidence="3">Uncharacterized protein</fullName>
    </submittedName>
</protein>
<keyword evidence="2" id="KW-1133">Transmembrane helix</keyword>
<accession>A0ABS2FVU3</accession>
<dbReference type="EMBL" id="JACSNX010000015">
    <property type="protein sequence ID" value="MBM6851739.1"/>
    <property type="molecule type" value="Genomic_DNA"/>
</dbReference>
<evidence type="ECO:0000313" key="3">
    <source>
        <dbReference type="EMBL" id="MBM6851739.1"/>
    </source>
</evidence>
<name>A0ABS2FVU3_9FIRM</name>
<sequence length="115" mass="12283">MLRKRQDREAEGLSITDGTQSGAGPGTRERIRGGLKKLLRGRKRKMIALVLVASIAGGVVVWRGHGQTAAAATEYQEAAVERRSITNSLSASGTLEPADSYTVNTLVSGDPQRHL</sequence>
<evidence type="ECO:0000313" key="4">
    <source>
        <dbReference type="Proteomes" id="UP000719500"/>
    </source>
</evidence>
<evidence type="ECO:0000256" key="1">
    <source>
        <dbReference type="SAM" id="MobiDB-lite"/>
    </source>
</evidence>
<comment type="caution">
    <text evidence="3">The sequence shown here is derived from an EMBL/GenBank/DDBJ whole genome shotgun (WGS) entry which is preliminary data.</text>
</comment>
<keyword evidence="2" id="KW-0812">Transmembrane</keyword>
<gene>
    <name evidence="3" type="ORF">H9X91_09860</name>
</gene>
<feature type="region of interest" description="Disordered" evidence="1">
    <location>
        <begin position="1"/>
        <end position="30"/>
    </location>
</feature>
<keyword evidence="4" id="KW-1185">Reference proteome</keyword>
<dbReference type="Proteomes" id="UP000719500">
    <property type="component" value="Unassembled WGS sequence"/>
</dbReference>
<reference evidence="3 4" key="1">
    <citation type="journal article" date="2021" name="Sci. Rep.">
        <title>The distribution of antibiotic resistance genes in chicken gut microbiota commensals.</title>
        <authorList>
            <person name="Juricova H."/>
            <person name="Matiasovicova J."/>
            <person name="Kubasova T."/>
            <person name="Cejkova D."/>
            <person name="Rychlik I."/>
        </authorList>
    </citation>
    <scope>NUCLEOTIDE SEQUENCE [LARGE SCALE GENOMIC DNA]</scope>
    <source>
        <strain evidence="3 4">An411</strain>
    </source>
</reference>